<comment type="caution">
    <text evidence="2">The sequence shown here is derived from an EMBL/GenBank/DDBJ whole genome shotgun (WGS) entry which is preliminary data.</text>
</comment>
<dbReference type="Proteomes" id="UP000623010">
    <property type="component" value="Unassembled WGS sequence"/>
</dbReference>
<evidence type="ECO:0000256" key="1">
    <source>
        <dbReference type="SAM" id="MobiDB-lite"/>
    </source>
</evidence>
<protein>
    <submittedName>
        <fullName evidence="2">Uncharacterized protein</fullName>
    </submittedName>
</protein>
<feature type="region of interest" description="Disordered" evidence="1">
    <location>
        <begin position="1"/>
        <end position="80"/>
    </location>
</feature>
<name>A0A918VIF2_9ACTN</name>
<sequence>MRTAARIAGPDIRVRAQHAVRQSATDNRQRTIGNGRRATDDRTTDNRRPGDRTTDNRRPAAGRSGDRRKEGRRVGHLRGGAAVAAGVVCAVPRGTTAGFPWLVREVTRRAH</sequence>
<reference evidence="2" key="2">
    <citation type="submission" date="2020-09" db="EMBL/GenBank/DDBJ databases">
        <authorList>
            <person name="Sun Q."/>
            <person name="Ohkuma M."/>
        </authorList>
    </citation>
    <scope>NUCLEOTIDE SEQUENCE</scope>
    <source>
        <strain evidence="2">JCM 5016</strain>
    </source>
</reference>
<evidence type="ECO:0000313" key="2">
    <source>
        <dbReference type="EMBL" id="GGZ99127.1"/>
    </source>
</evidence>
<reference evidence="2" key="1">
    <citation type="journal article" date="2014" name="Int. J. Syst. Evol. Microbiol.">
        <title>Complete genome sequence of Corynebacterium casei LMG S-19264T (=DSM 44701T), isolated from a smear-ripened cheese.</title>
        <authorList>
            <consortium name="US DOE Joint Genome Institute (JGI-PGF)"/>
            <person name="Walter F."/>
            <person name="Albersmeier A."/>
            <person name="Kalinowski J."/>
            <person name="Ruckert C."/>
        </authorList>
    </citation>
    <scope>NUCLEOTIDE SEQUENCE</scope>
    <source>
        <strain evidence="2">JCM 5016</strain>
    </source>
</reference>
<gene>
    <name evidence="2" type="ORF">GCM10010389_42920</name>
</gene>
<evidence type="ECO:0000313" key="3">
    <source>
        <dbReference type="Proteomes" id="UP000623010"/>
    </source>
</evidence>
<dbReference type="AlphaFoldDB" id="A0A918VIF2"/>
<keyword evidence="3" id="KW-1185">Reference proteome</keyword>
<proteinExistence type="predicted"/>
<dbReference type="EMBL" id="BMWH01000018">
    <property type="protein sequence ID" value="GGZ99127.1"/>
    <property type="molecule type" value="Genomic_DNA"/>
</dbReference>
<accession>A0A918VIF2</accession>
<organism evidence="2 3">
    <name type="scientific">Streptomyces echinoruber</name>
    <dbReference type="NCBI Taxonomy" id="68898"/>
    <lineage>
        <taxon>Bacteria</taxon>
        <taxon>Bacillati</taxon>
        <taxon>Actinomycetota</taxon>
        <taxon>Actinomycetes</taxon>
        <taxon>Kitasatosporales</taxon>
        <taxon>Streptomycetaceae</taxon>
        <taxon>Streptomyces</taxon>
    </lineage>
</organism>
<feature type="compositionally biased region" description="Polar residues" evidence="1">
    <location>
        <begin position="20"/>
        <end position="32"/>
    </location>
</feature>
<feature type="compositionally biased region" description="Basic and acidic residues" evidence="1">
    <location>
        <begin position="37"/>
        <end position="73"/>
    </location>
</feature>